<organism evidence="9 10">
    <name type="scientific">Pseudoclavibacter caeni</name>
    <dbReference type="NCBI Taxonomy" id="908846"/>
    <lineage>
        <taxon>Bacteria</taxon>
        <taxon>Bacillati</taxon>
        <taxon>Actinomycetota</taxon>
        <taxon>Actinomycetes</taxon>
        <taxon>Micrococcales</taxon>
        <taxon>Microbacteriaceae</taxon>
        <taxon>Pseudoclavibacter</taxon>
    </lineage>
</organism>
<evidence type="ECO:0000256" key="2">
    <source>
        <dbReference type="ARBA" id="ARBA00022448"/>
    </source>
</evidence>
<dbReference type="Pfam" id="PF02416">
    <property type="entry name" value="TatA_B_E"/>
    <property type="match status" value="1"/>
</dbReference>
<evidence type="ECO:0000256" key="6">
    <source>
        <dbReference type="ARBA" id="ARBA00023010"/>
    </source>
</evidence>
<comment type="caution">
    <text evidence="9">The sequence shown here is derived from an EMBL/GenBank/DDBJ whole genome shotgun (WGS) entry which is preliminary data.</text>
</comment>
<keyword evidence="2" id="KW-0813">Transport</keyword>
<dbReference type="OrthoDB" id="3267321at2"/>
<dbReference type="AlphaFoldDB" id="A0A7C8FPV9"/>
<feature type="region of interest" description="Disordered" evidence="8">
    <location>
        <begin position="108"/>
        <end position="128"/>
    </location>
</feature>
<feature type="compositionally biased region" description="Basic and acidic residues" evidence="8">
    <location>
        <begin position="108"/>
        <end position="118"/>
    </location>
</feature>
<accession>A0A7C8FPV9</accession>
<proteinExistence type="predicted"/>
<dbReference type="GO" id="GO:0016020">
    <property type="term" value="C:membrane"/>
    <property type="evidence" value="ECO:0007669"/>
    <property type="project" value="UniProtKB-ARBA"/>
</dbReference>
<sequence>MSVGLSFEKILLVAVVAAILLGPSNLPRYAETLGRATRRFKLFVQESKQRVKEESSDVIDDVDWRKLDPRQYDPRRIIADALRDDPTPTVAAAAAAAAAQPSRVEIVARQREDRERNLRPAPFDDDAT</sequence>
<keyword evidence="10" id="KW-1185">Reference proteome</keyword>
<dbReference type="Proteomes" id="UP000481339">
    <property type="component" value="Unassembled WGS sequence"/>
</dbReference>
<name>A0A7C8FPV9_9MICO</name>
<keyword evidence="4" id="KW-0653">Protein transport</keyword>
<dbReference type="EMBL" id="WBKA01000004">
    <property type="protein sequence ID" value="KAB1631878.1"/>
    <property type="molecule type" value="Genomic_DNA"/>
</dbReference>
<keyword evidence="7" id="KW-0472">Membrane</keyword>
<keyword evidence="3" id="KW-0812">Transmembrane</keyword>
<dbReference type="Gene3D" id="1.20.5.3310">
    <property type="match status" value="1"/>
</dbReference>
<keyword evidence="6" id="KW-0811">Translocation</keyword>
<evidence type="ECO:0000256" key="7">
    <source>
        <dbReference type="ARBA" id="ARBA00023136"/>
    </source>
</evidence>
<keyword evidence="5" id="KW-1133">Transmembrane helix</keyword>
<evidence type="ECO:0000256" key="8">
    <source>
        <dbReference type="SAM" id="MobiDB-lite"/>
    </source>
</evidence>
<protein>
    <submittedName>
        <fullName evidence="9">Twin-arginine translocase TatA/TatE family subunit</fullName>
    </submittedName>
</protein>
<gene>
    <name evidence="9" type="ORF">F8O02_05995</name>
</gene>
<evidence type="ECO:0000313" key="9">
    <source>
        <dbReference type="EMBL" id="KAB1631878.1"/>
    </source>
</evidence>
<dbReference type="GO" id="GO:0015031">
    <property type="term" value="P:protein transport"/>
    <property type="evidence" value="ECO:0007669"/>
    <property type="project" value="UniProtKB-KW"/>
</dbReference>
<evidence type="ECO:0000256" key="1">
    <source>
        <dbReference type="ARBA" id="ARBA00004167"/>
    </source>
</evidence>
<evidence type="ECO:0000256" key="5">
    <source>
        <dbReference type="ARBA" id="ARBA00022989"/>
    </source>
</evidence>
<evidence type="ECO:0000256" key="3">
    <source>
        <dbReference type="ARBA" id="ARBA00022692"/>
    </source>
</evidence>
<comment type="subcellular location">
    <subcellularLocation>
        <location evidence="1">Membrane</location>
        <topology evidence="1">Single-pass membrane protein</topology>
    </subcellularLocation>
</comment>
<evidence type="ECO:0000313" key="10">
    <source>
        <dbReference type="Proteomes" id="UP000481339"/>
    </source>
</evidence>
<reference evidence="9 10" key="1">
    <citation type="submission" date="2019-09" db="EMBL/GenBank/DDBJ databases">
        <title>Phylogeny of genus Pseudoclavibacter and closely related genus.</title>
        <authorList>
            <person name="Li Y."/>
        </authorList>
    </citation>
    <scope>NUCLEOTIDE SEQUENCE [LARGE SCALE GENOMIC DNA]</scope>
    <source>
        <strain evidence="9 10">JCM 16921</strain>
    </source>
</reference>
<evidence type="ECO:0000256" key="4">
    <source>
        <dbReference type="ARBA" id="ARBA00022927"/>
    </source>
</evidence>
<dbReference type="InterPro" id="IPR003369">
    <property type="entry name" value="TatA/B/E"/>
</dbReference>